<organism evidence="5 6">
    <name type="scientific">Moheibacter lacus</name>
    <dbReference type="NCBI Taxonomy" id="2745851"/>
    <lineage>
        <taxon>Bacteria</taxon>
        <taxon>Pseudomonadati</taxon>
        <taxon>Bacteroidota</taxon>
        <taxon>Flavobacteriia</taxon>
        <taxon>Flavobacteriales</taxon>
        <taxon>Weeksellaceae</taxon>
        <taxon>Moheibacter</taxon>
    </lineage>
</organism>
<dbReference type="PANTHER" id="PTHR43280">
    <property type="entry name" value="ARAC-FAMILY TRANSCRIPTIONAL REGULATOR"/>
    <property type="match status" value="1"/>
</dbReference>
<dbReference type="PANTHER" id="PTHR43280:SF32">
    <property type="entry name" value="TRANSCRIPTIONAL REGULATORY PROTEIN"/>
    <property type="match status" value="1"/>
</dbReference>
<accession>A0A838ZTL8</accession>
<dbReference type="RefSeq" id="WP_182043945.1">
    <property type="nucleotide sequence ID" value="NZ_JACDZE010000004.1"/>
</dbReference>
<protein>
    <submittedName>
        <fullName evidence="5">AraC family transcriptional regulator</fullName>
    </submittedName>
</protein>
<dbReference type="InterPro" id="IPR009057">
    <property type="entry name" value="Homeodomain-like_sf"/>
</dbReference>
<name>A0A838ZTL8_9FLAO</name>
<keyword evidence="3" id="KW-0804">Transcription</keyword>
<dbReference type="InterPro" id="IPR020449">
    <property type="entry name" value="Tscrpt_reg_AraC-type_HTH"/>
</dbReference>
<dbReference type="Pfam" id="PF12833">
    <property type="entry name" value="HTH_18"/>
    <property type="match status" value="1"/>
</dbReference>
<dbReference type="SMART" id="SM00342">
    <property type="entry name" value="HTH_ARAC"/>
    <property type="match status" value="1"/>
</dbReference>
<dbReference type="EMBL" id="JACDZE010000004">
    <property type="protein sequence ID" value="MBA5630345.1"/>
    <property type="molecule type" value="Genomic_DNA"/>
</dbReference>
<dbReference type="GO" id="GO:0043565">
    <property type="term" value="F:sequence-specific DNA binding"/>
    <property type="evidence" value="ECO:0007669"/>
    <property type="project" value="InterPro"/>
</dbReference>
<dbReference type="Proteomes" id="UP000552241">
    <property type="component" value="Unassembled WGS sequence"/>
</dbReference>
<keyword evidence="2" id="KW-0238">DNA-binding</keyword>
<dbReference type="PROSITE" id="PS01124">
    <property type="entry name" value="HTH_ARAC_FAMILY_2"/>
    <property type="match status" value="1"/>
</dbReference>
<dbReference type="GO" id="GO:0003700">
    <property type="term" value="F:DNA-binding transcription factor activity"/>
    <property type="evidence" value="ECO:0007669"/>
    <property type="project" value="InterPro"/>
</dbReference>
<evidence type="ECO:0000256" key="3">
    <source>
        <dbReference type="ARBA" id="ARBA00023163"/>
    </source>
</evidence>
<evidence type="ECO:0000259" key="4">
    <source>
        <dbReference type="PROSITE" id="PS01124"/>
    </source>
</evidence>
<evidence type="ECO:0000313" key="5">
    <source>
        <dbReference type="EMBL" id="MBA5630345.1"/>
    </source>
</evidence>
<feature type="domain" description="HTH araC/xylS-type" evidence="4">
    <location>
        <begin position="195"/>
        <end position="293"/>
    </location>
</feature>
<sequence>MNNYKWKEDLSLLSIFSTKVFMCSPNYNNISLVKFIEAKECNYSFSDKYVIFMFVLDGTMTVAFNENDRRVFLGECIIAPFGSLLGRIRIKKKSEVYIIIFCREFILNNVVHDAGIKVISYLIEKEVISVKISENQTHFKNIIRIVKYYNFKTEHPFYNQIVLNLFYLLMYELQIQNLNPSQKILSRKHSSGFYLAFLRTLEEFHKEERSISFYANKLNVSTGHITRKLRTITRKSTKTLIEEYVIFEIKSELKNKNFTLSQIADDFHFSSLAAFSKFFKKSTGISPSEYRSKYKF</sequence>
<dbReference type="Gene3D" id="1.10.10.60">
    <property type="entry name" value="Homeodomain-like"/>
    <property type="match status" value="1"/>
</dbReference>
<keyword evidence="1" id="KW-0805">Transcription regulation</keyword>
<evidence type="ECO:0000256" key="2">
    <source>
        <dbReference type="ARBA" id="ARBA00023125"/>
    </source>
</evidence>
<comment type="caution">
    <text evidence="5">The sequence shown here is derived from an EMBL/GenBank/DDBJ whole genome shotgun (WGS) entry which is preliminary data.</text>
</comment>
<keyword evidence="6" id="KW-1185">Reference proteome</keyword>
<reference evidence="5 6" key="1">
    <citation type="submission" date="2020-07" db="EMBL/GenBank/DDBJ databases">
        <title>Moheibacter lacus sp. nov., a member of the family Flavobacteriaceae isolated from freshwater lake sediment.</title>
        <authorList>
            <person name="Liu Y."/>
        </authorList>
    </citation>
    <scope>NUCLEOTIDE SEQUENCE [LARGE SCALE GENOMIC DNA]</scope>
    <source>
        <strain evidence="5 6">BDHS18</strain>
    </source>
</reference>
<dbReference type="PRINTS" id="PR00032">
    <property type="entry name" value="HTHARAC"/>
</dbReference>
<gene>
    <name evidence="5" type="ORF">HU137_11230</name>
</gene>
<dbReference type="SUPFAM" id="SSF46689">
    <property type="entry name" value="Homeodomain-like"/>
    <property type="match status" value="1"/>
</dbReference>
<proteinExistence type="predicted"/>
<dbReference type="InterPro" id="IPR018060">
    <property type="entry name" value="HTH_AraC"/>
</dbReference>
<evidence type="ECO:0000256" key="1">
    <source>
        <dbReference type="ARBA" id="ARBA00023015"/>
    </source>
</evidence>
<dbReference type="AlphaFoldDB" id="A0A838ZTL8"/>
<evidence type="ECO:0000313" key="6">
    <source>
        <dbReference type="Proteomes" id="UP000552241"/>
    </source>
</evidence>